<accession>A0A1C6Z7D4</accession>
<evidence type="ECO:0000313" key="1">
    <source>
        <dbReference type="EMBL" id="SCM54819.1"/>
    </source>
</evidence>
<sequence>MGPHVIIRTHPLLSLLLAFQKLISMHAIVKKRVLIKALLNKTSLTIIVAHNMVNLMS</sequence>
<evidence type="ECO:0000313" key="2">
    <source>
        <dbReference type="Proteomes" id="UP000094844"/>
    </source>
</evidence>
<organism evidence="1 2">
    <name type="scientific">Hafnia alvei</name>
    <dbReference type="NCBI Taxonomy" id="569"/>
    <lineage>
        <taxon>Bacteria</taxon>
        <taxon>Pseudomonadati</taxon>
        <taxon>Pseudomonadota</taxon>
        <taxon>Gammaproteobacteria</taxon>
        <taxon>Enterobacterales</taxon>
        <taxon>Hafniaceae</taxon>
        <taxon>Hafnia</taxon>
    </lineage>
</organism>
<gene>
    <name evidence="1" type="ORF">BN1044_04330</name>
</gene>
<name>A0A1C6Z7D4_HAFAL</name>
<dbReference type="Proteomes" id="UP000094844">
    <property type="component" value="Unassembled WGS sequence"/>
</dbReference>
<dbReference type="AlphaFoldDB" id="A0A1C6Z7D4"/>
<dbReference type="EMBL" id="FMIQ01000081">
    <property type="protein sequence ID" value="SCM54819.1"/>
    <property type="molecule type" value="Genomic_DNA"/>
</dbReference>
<proteinExistence type="predicted"/>
<protein>
    <submittedName>
        <fullName evidence="1">Uncharacterized protein</fullName>
    </submittedName>
</protein>
<reference evidence="1 2" key="1">
    <citation type="submission" date="2016-09" db="EMBL/GenBank/DDBJ databases">
        <authorList>
            <person name="Capua I."/>
            <person name="De Benedictis P."/>
            <person name="Joannis T."/>
            <person name="Lombin L.H."/>
            <person name="Cattoli G."/>
        </authorList>
    </citation>
    <scope>NUCLEOTIDE SEQUENCE [LARGE SCALE GENOMIC DNA]</scope>
    <source>
        <strain evidence="1 2">GB001</strain>
    </source>
</reference>